<dbReference type="InterPro" id="IPR007527">
    <property type="entry name" value="Znf_SWIM"/>
</dbReference>
<gene>
    <name evidence="6" type="ORF">SASPL_146881</name>
</gene>
<reference evidence="6" key="2">
    <citation type="submission" date="2020-08" db="EMBL/GenBank/DDBJ databases">
        <title>Plant Genome Project.</title>
        <authorList>
            <person name="Zhang R.-G."/>
        </authorList>
    </citation>
    <scope>NUCLEOTIDE SEQUENCE</scope>
    <source>
        <strain evidence="6">Huo1</strain>
        <tissue evidence="6">Leaf</tissue>
    </source>
</reference>
<accession>A0A8X8Z643</accession>
<protein>
    <recommendedName>
        <fullName evidence="5">SWIM-type domain-containing protein</fullName>
    </recommendedName>
</protein>
<dbReference type="AlphaFoldDB" id="A0A8X8Z643"/>
<organism evidence="6">
    <name type="scientific">Salvia splendens</name>
    <name type="common">Scarlet sage</name>
    <dbReference type="NCBI Taxonomy" id="180675"/>
    <lineage>
        <taxon>Eukaryota</taxon>
        <taxon>Viridiplantae</taxon>
        <taxon>Streptophyta</taxon>
        <taxon>Embryophyta</taxon>
        <taxon>Tracheophyta</taxon>
        <taxon>Spermatophyta</taxon>
        <taxon>Magnoliopsida</taxon>
        <taxon>eudicotyledons</taxon>
        <taxon>Gunneridae</taxon>
        <taxon>Pentapetalae</taxon>
        <taxon>asterids</taxon>
        <taxon>lamiids</taxon>
        <taxon>Lamiales</taxon>
        <taxon>Lamiaceae</taxon>
        <taxon>Nepetoideae</taxon>
        <taxon>Mentheae</taxon>
        <taxon>Salviinae</taxon>
        <taxon>Salvia</taxon>
        <taxon>Salvia subgen. Calosphace</taxon>
        <taxon>core Calosphace</taxon>
    </lineage>
</organism>
<keyword evidence="7" id="KW-1185">Reference proteome</keyword>
<dbReference type="Proteomes" id="UP000298416">
    <property type="component" value="Unassembled WGS sequence"/>
</dbReference>
<evidence type="ECO:0000259" key="5">
    <source>
        <dbReference type="PROSITE" id="PS50966"/>
    </source>
</evidence>
<comment type="caution">
    <text evidence="6">The sequence shown here is derived from an EMBL/GenBank/DDBJ whole genome shotgun (WGS) entry which is preliminary data.</text>
</comment>
<evidence type="ECO:0000313" key="6">
    <source>
        <dbReference type="EMBL" id="KAG6392657.1"/>
    </source>
</evidence>
<feature type="domain" description="SWIM-type" evidence="5">
    <location>
        <begin position="351"/>
        <end position="383"/>
    </location>
</feature>
<evidence type="ECO:0000313" key="7">
    <source>
        <dbReference type="Proteomes" id="UP000298416"/>
    </source>
</evidence>
<sequence>MLSSQRNITDVQAHEIDLADDVGIMQKSTFNLMTRQAGGRDGIGYNILDAKNYLRSKRQKSMVYGEAGCLMRYFQEQLSKNPSFYHASQMDMDEQITNVFWADARMLIDYEYFGDVVSLDTTYCTNRDNRPLAMFSGFNHHREAVIFGASLLYDETSASFNWLFETFLEAHKHNRPLIVFTDQDQAMAKALNEVMLDTFHGLYFKRCMYGFEDETQFEEAWARCYMNNAFTLGMRSTQLSESVNSSIKNCMKPNLNIEQFFKNFEQVVEEKRYNKLKCDFEACQKLPRLRLENSPMLQQLSNIYTPSIFDLFQKEFLLFDAAYIKHKEEIGSLCEYVVGLINHDREWRVIYDPNMKLICCSCRRFEMIGLICCHCVKVFDVLDVKLLPENYILKRWTRKARTGVVHDYIGNEVEEDPKLQITERYRRLRLMLIRLANEASIHQSTFSLGHDSISDLQKKMLEHKMPLPTSSSALSTSHACPERTPNHLSFTEMVPFDQTMFSADRTYFSGDASNADNRDRDY</sequence>
<dbReference type="Pfam" id="PF04434">
    <property type="entry name" value="SWIM"/>
    <property type="match status" value="1"/>
</dbReference>
<dbReference type="InterPro" id="IPR006564">
    <property type="entry name" value="Znf_PMZ"/>
</dbReference>
<keyword evidence="3" id="KW-0862">Zinc</keyword>
<dbReference type="PANTHER" id="PTHR47718:SF2">
    <property type="entry name" value="PROTEIN FAR1-RELATED SEQUENCE 5-LIKE"/>
    <property type="match status" value="1"/>
</dbReference>
<proteinExistence type="predicted"/>
<dbReference type="PANTHER" id="PTHR47718">
    <property type="entry name" value="OS01G0519700 PROTEIN"/>
    <property type="match status" value="1"/>
</dbReference>
<evidence type="ECO:0000256" key="3">
    <source>
        <dbReference type="ARBA" id="ARBA00022833"/>
    </source>
</evidence>
<evidence type="ECO:0000256" key="1">
    <source>
        <dbReference type="ARBA" id="ARBA00022723"/>
    </source>
</evidence>
<dbReference type="SMART" id="SM00575">
    <property type="entry name" value="ZnF_PMZ"/>
    <property type="match status" value="1"/>
</dbReference>
<dbReference type="Pfam" id="PF10551">
    <property type="entry name" value="MULE"/>
    <property type="match status" value="1"/>
</dbReference>
<dbReference type="PROSITE" id="PS50966">
    <property type="entry name" value="ZF_SWIM"/>
    <property type="match status" value="1"/>
</dbReference>
<dbReference type="EMBL" id="PNBA02000018">
    <property type="protein sequence ID" value="KAG6392657.1"/>
    <property type="molecule type" value="Genomic_DNA"/>
</dbReference>
<dbReference type="GO" id="GO:0008270">
    <property type="term" value="F:zinc ion binding"/>
    <property type="evidence" value="ECO:0007669"/>
    <property type="project" value="UniProtKB-KW"/>
</dbReference>
<name>A0A8X8Z643_SALSN</name>
<evidence type="ECO:0000256" key="4">
    <source>
        <dbReference type="PROSITE-ProRule" id="PRU00325"/>
    </source>
</evidence>
<keyword evidence="1" id="KW-0479">Metal-binding</keyword>
<dbReference type="InterPro" id="IPR018289">
    <property type="entry name" value="MULE_transposase_dom"/>
</dbReference>
<evidence type="ECO:0000256" key="2">
    <source>
        <dbReference type="ARBA" id="ARBA00022771"/>
    </source>
</evidence>
<keyword evidence="2 4" id="KW-0863">Zinc-finger</keyword>
<reference evidence="6" key="1">
    <citation type="submission" date="2018-01" db="EMBL/GenBank/DDBJ databases">
        <authorList>
            <person name="Mao J.F."/>
        </authorList>
    </citation>
    <scope>NUCLEOTIDE SEQUENCE</scope>
    <source>
        <strain evidence="6">Huo1</strain>
        <tissue evidence="6">Leaf</tissue>
    </source>
</reference>